<dbReference type="AlphaFoldDB" id="A0A183G3T5"/>
<accession>A0A3P7ZWB2</accession>
<sequence length="207" mass="23309">MKIVVAANERLYHFFSAYAPQTGCSDQAKKEFWSLLDEKTAEVPPKDVIIVAGDLNGQINGTEPARTSVFKYLGSAIASDGGLMVEVNSRVSTAWSKWCSLTGVLCDKKIPERFKSKIYRAVIRQVSMYGDEDAALDGWVTRMNRVRNEDIRQKFDVAPIADWGKEDSVRMIGLELEVSGKRPRGRPKQRWSDTLHTDMKVTDVHPD</sequence>
<dbReference type="Proteomes" id="UP000050761">
    <property type="component" value="Unassembled WGS sequence"/>
</dbReference>
<reference evidence="3" key="2">
    <citation type="submission" date="2019-09" db="UniProtKB">
        <authorList>
            <consortium name="WormBaseParasite"/>
        </authorList>
    </citation>
    <scope>IDENTIFICATION</scope>
</reference>
<dbReference type="InterPro" id="IPR036691">
    <property type="entry name" value="Endo/exonu/phosph_ase_sf"/>
</dbReference>
<evidence type="ECO:0000313" key="1">
    <source>
        <dbReference type="EMBL" id="VDP04932.1"/>
    </source>
</evidence>
<reference evidence="1 2" key="1">
    <citation type="submission" date="2018-11" db="EMBL/GenBank/DDBJ databases">
        <authorList>
            <consortium name="Pathogen Informatics"/>
        </authorList>
    </citation>
    <scope>NUCLEOTIDE SEQUENCE [LARGE SCALE GENOMIC DNA]</scope>
</reference>
<keyword evidence="2" id="KW-1185">Reference proteome</keyword>
<accession>A0A183G3T5</accession>
<dbReference type="PANTHER" id="PTHR46238">
    <property type="entry name" value="REVERSE TRANSCRIPTASE DOMAIN-CONTAINING PROTEIN"/>
    <property type="match status" value="1"/>
</dbReference>
<name>A0A183G3T5_HELPZ</name>
<gene>
    <name evidence="1" type="ORF">HPBE_LOCUS16097</name>
</gene>
<proteinExistence type="predicted"/>
<dbReference type="PANTHER" id="PTHR46238:SF8">
    <property type="entry name" value="ENDONUCLEASE_EXONUCLEASE_PHOSPHATASE DOMAIN-CONTAINING PROTEIN"/>
    <property type="match status" value="1"/>
</dbReference>
<evidence type="ECO:0000313" key="3">
    <source>
        <dbReference type="WBParaSite" id="HPBE_0001609801-mRNA-1"/>
    </source>
</evidence>
<dbReference type="WBParaSite" id="HPBE_0001609801-mRNA-1">
    <property type="protein sequence ID" value="HPBE_0001609801-mRNA-1"/>
    <property type="gene ID" value="HPBE_0001609801"/>
</dbReference>
<evidence type="ECO:0000313" key="2">
    <source>
        <dbReference type="Proteomes" id="UP000050761"/>
    </source>
</evidence>
<dbReference type="SUPFAM" id="SSF56219">
    <property type="entry name" value="DNase I-like"/>
    <property type="match status" value="1"/>
</dbReference>
<organism evidence="2 3">
    <name type="scientific">Heligmosomoides polygyrus</name>
    <name type="common">Parasitic roundworm</name>
    <dbReference type="NCBI Taxonomy" id="6339"/>
    <lineage>
        <taxon>Eukaryota</taxon>
        <taxon>Metazoa</taxon>
        <taxon>Ecdysozoa</taxon>
        <taxon>Nematoda</taxon>
        <taxon>Chromadorea</taxon>
        <taxon>Rhabditida</taxon>
        <taxon>Rhabditina</taxon>
        <taxon>Rhabditomorpha</taxon>
        <taxon>Strongyloidea</taxon>
        <taxon>Heligmosomidae</taxon>
        <taxon>Heligmosomoides</taxon>
    </lineage>
</organism>
<dbReference type="EMBL" id="UZAH01029220">
    <property type="protein sequence ID" value="VDP04932.1"/>
    <property type="molecule type" value="Genomic_DNA"/>
</dbReference>
<dbReference type="OrthoDB" id="425681at2759"/>
<protein>
    <submittedName>
        <fullName evidence="3">Endo/exonuclease/phosphatase domain-containing protein</fullName>
    </submittedName>
</protein>